<evidence type="ECO:0000256" key="1">
    <source>
        <dbReference type="SAM" id="MobiDB-lite"/>
    </source>
</evidence>
<dbReference type="Proteomes" id="UP000237105">
    <property type="component" value="Unassembled WGS sequence"/>
</dbReference>
<accession>A0A2P5DDT8</accession>
<comment type="caution">
    <text evidence="2">The sequence shown here is derived from an EMBL/GenBank/DDBJ whole genome shotgun (WGS) entry which is preliminary data.</text>
</comment>
<gene>
    <name evidence="2" type="ORF">PanWU01x14_072360</name>
</gene>
<evidence type="ECO:0000313" key="2">
    <source>
        <dbReference type="EMBL" id="PON71439.1"/>
    </source>
</evidence>
<evidence type="ECO:0000313" key="3">
    <source>
        <dbReference type="Proteomes" id="UP000237105"/>
    </source>
</evidence>
<reference evidence="3" key="1">
    <citation type="submission" date="2016-06" db="EMBL/GenBank/DDBJ databases">
        <title>Parallel loss of symbiosis genes in relatives of nitrogen-fixing non-legume Parasponia.</title>
        <authorList>
            <person name="Van Velzen R."/>
            <person name="Holmer R."/>
            <person name="Bu F."/>
            <person name="Rutten L."/>
            <person name="Van Zeijl A."/>
            <person name="Liu W."/>
            <person name="Santuari L."/>
            <person name="Cao Q."/>
            <person name="Sharma T."/>
            <person name="Shen D."/>
            <person name="Roswanjaya Y."/>
            <person name="Wardhani T."/>
            <person name="Kalhor M.S."/>
            <person name="Jansen J."/>
            <person name="Van den Hoogen J."/>
            <person name="Gungor B."/>
            <person name="Hartog M."/>
            <person name="Hontelez J."/>
            <person name="Verver J."/>
            <person name="Yang W.-C."/>
            <person name="Schijlen E."/>
            <person name="Repin R."/>
            <person name="Schilthuizen M."/>
            <person name="Schranz E."/>
            <person name="Heidstra R."/>
            <person name="Miyata K."/>
            <person name="Fedorova E."/>
            <person name="Kohlen W."/>
            <person name="Bisseling T."/>
            <person name="Smit S."/>
            <person name="Geurts R."/>
        </authorList>
    </citation>
    <scope>NUCLEOTIDE SEQUENCE [LARGE SCALE GENOMIC DNA]</scope>
    <source>
        <strain evidence="3">cv. WU1-14</strain>
    </source>
</reference>
<dbReference type="EMBL" id="JXTB01000044">
    <property type="protein sequence ID" value="PON71439.1"/>
    <property type="molecule type" value="Genomic_DNA"/>
</dbReference>
<name>A0A2P5DDT8_PARAD</name>
<proteinExistence type="predicted"/>
<dbReference type="AlphaFoldDB" id="A0A2P5DDT8"/>
<feature type="region of interest" description="Disordered" evidence="1">
    <location>
        <begin position="128"/>
        <end position="151"/>
    </location>
</feature>
<organism evidence="2 3">
    <name type="scientific">Parasponia andersonii</name>
    <name type="common">Sponia andersonii</name>
    <dbReference type="NCBI Taxonomy" id="3476"/>
    <lineage>
        <taxon>Eukaryota</taxon>
        <taxon>Viridiplantae</taxon>
        <taxon>Streptophyta</taxon>
        <taxon>Embryophyta</taxon>
        <taxon>Tracheophyta</taxon>
        <taxon>Spermatophyta</taxon>
        <taxon>Magnoliopsida</taxon>
        <taxon>eudicotyledons</taxon>
        <taxon>Gunneridae</taxon>
        <taxon>Pentapetalae</taxon>
        <taxon>rosids</taxon>
        <taxon>fabids</taxon>
        <taxon>Rosales</taxon>
        <taxon>Cannabaceae</taxon>
        <taxon>Parasponia</taxon>
    </lineage>
</organism>
<keyword evidence="3" id="KW-1185">Reference proteome</keyword>
<protein>
    <submittedName>
        <fullName evidence="2">Uncharacterized protein</fullName>
    </submittedName>
</protein>
<sequence length="151" mass="16841">MDTIPSWPQTQMYRRTRGDHHSRYRDTVIQSLAFWAIHIKWVYSAATQSLPRLSGPLTCLSWLFGPSTSVGSIGPVVRAFLLFLGCRHLVGLLGCLFRASFSFGAVYRAYWVGASTIDVTIDGERIHGPGGKRKGEESEGLRKKGKEVIRS</sequence>